<evidence type="ECO:0000256" key="5">
    <source>
        <dbReference type="ARBA" id="ARBA00022777"/>
    </source>
</evidence>
<dbReference type="InterPro" id="IPR005467">
    <property type="entry name" value="His_kinase_dom"/>
</dbReference>
<feature type="domain" description="PAS" evidence="9">
    <location>
        <begin position="371"/>
        <end position="422"/>
    </location>
</feature>
<dbReference type="SUPFAM" id="SSF55781">
    <property type="entry name" value="GAF domain-like"/>
    <property type="match status" value="1"/>
</dbReference>
<evidence type="ECO:0000313" key="11">
    <source>
        <dbReference type="EMBL" id="OKH29045.1"/>
    </source>
</evidence>
<dbReference type="SMART" id="SM00387">
    <property type="entry name" value="HATPase_c"/>
    <property type="match status" value="1"/>
</dbReference>
<keyword evidence="7" id="KW-0175">Coiled coil</keyword>
<dbReference type="SMART" id="SM00065">
    <property type="entry name" value="GAF"/>
    <property type="match status" value="1"/>
</dbReference>
<dbReference type="CDD" id="cd00082">
    <property type="entry name" value="HisKA"/>
    <property type="match status" value="1"/>
</dbReference>
<organism evidence="11 12">
    <name type="scientific">Chroogloeocystis siderophila 5.2 s.c.1</name>
    <dbReference type="NCBI Taxonomy" id="247279"/>
    <lineage>
        <taxon>Bacteria</taxon>
        <taxon>Bacillati</taxon>
        <taxon>Cyanobacteriota</taxon>
        <taxon>Cyanophyceae</taxon>
        <taxon>Oscillatoriophycideae</taxon>
        <taxon>Chroococcales</taxon>
        <taxon>Chroococcaceae</taxon>
        <taxon>Chroogloeocystis</taxon>
    </lineage>
</organism>
<evidence type="ECO:0000256" key="1">
    <source>
        <dbReference type="ARBA" id="ARBA00000085"/>
    </source>
</evidence>
<accession>A0A1U7HZF0</accession>
<dbReference type="SMART" id="SM00388">
    <property type="entry name" value="HisKA"/>
    <property type="match status" value="1"/>
</dbReference>
<dbReference type="SUPFAM" id="SSF47384">
    <property type="entry name" value="Homodimeric domain of signal transducing histidine kinase"/>
    <property type="match status" value="1"/>
</dbReference>
<gene>
    <name evidence="11" type="ORF">NIES1031_00065</name>
</gene>
<dbReference type="NCBIfam" id="TIGR00229">
    <property type="entry name" value="sensory_box"/>
    <property type="match status" value="1"/>
</dbReference>
<dbReference type="Pfam" id="PF13185">
    <property type="entry name" value="GAF_2"/>
    <property type="match status" value="1"/>
</dbReference>
<dbReference type="InterPro" id="IPR035965">
    <property type="entry name" value="PAS-like_dom_sf"/>
</dbReference>
<dbReference type="PANTHER" id="PTHR43711:SF26">
    <property type="entry name" value="SENSOR HISTIDINE KINASE RCSC"/>
    <property type="match status" value="1"/>
</dbReference>
<keyword evidence="3" id="KW-0597">Phosphoprotein</keyword>
<dbReference type="Pfam" id="PF08448">
    <property type="entry name" value="PAS_4"/>
    <property type="match status" value="2"/>
</dbReference>
<dbReference type="EMBL" id="MRCC01000001">
    <property type="protein sequence ID" value="OKH29045.1"/>
    <property type="molecule type" value="Genomic_DNA"/>
</dbReference>
<evidence type="ECO:0000259" key="8">
    <source>
        <dbReference type="PROSITE" id="PS50109"/>
    </source>
</evidence>
<dbReference type="RefSeq" id="WP_073547545.1">
    <property type="nucleotide sequence ID" value="NZ_CAWMVK010000001.1"/>
</dbReference>
<proteinExistence type="predicted"/>
<dbReference type="Gene3D" id="3.30.565.10">
    <property type="entry name" value="Histidine kinase-like ATPase, C-terminal domain"/>
    <property type="match status" value="1"/>
</dbReference>
<keyword evidence="12" id="KW-1185">Reference proteome</keyword>
<dbReference type="Pfam" id="PF00512">
    <property type="entry name" value="HisKA"/>
    <property type="match status" value="1"/>
</dbReference>
<keyword evidence="4" id="KW-0808">Transferase</keyword>
<dbReference type="PRINTS" id="PR00344">
    <property type="entry name" value="BCTRLSENSOR"/>
</dbReference>
<evidence type="ECO:0000256" key="3">
    <source>
        <dbReference type="ARBA" id="ARBA00022553"/>
    </source>
</evidence>
<dbReference type="InterPro" id="IPR000700">
    <property type="entry name" value="PAS-assoc_C"/>
</dbReference>
<dbReference type="Proteomes" id="UP000185984">
    <property type="component" value="Unassembled WGS sequence"/>
</dbReference>
<keyword evidence="5" id="KW-0418">Kinase</keyword>
<dbReference type="SMART" id="SM00091">
    <property type="entry name" value="PAS"/>
    <property type="match status" value="2"/>
</dbReference>
<dbReference type="STRING" id="247279.NIES1031_00065"/>
<dbReference type="PANTHER" id="PTHR43711">
    <property type="entry name" value="TWO-COMPONENT HISTIDINE KINASE"/>
    <property type="match status" value="1"/>
</dbReference>
<dbReference type="InterPro" id="IPR029016">
    <property type="entry name" value="GAF-like_dom_sf"/>
</dbReference>
<dbReference type="GO" id="GO:0000155">
    <property type="term" value="F:phosphorelay sensor kinase activity"/>
    <property type="evidence" value="ECO:0007669"/>
    <property type="project" value="InterPro"/>
</dbReference>
<dbReference type="InterPro" id="IPR003594">
    <property type="entry name" value="HATPase_dom"/>
</dbReference>
<dbReference type="PROSITE" id="PS50113">
    <property type="entry name" value="PAC"/>
    <property type="match status" value="1"/>
</dbReference>
<dbReference type="SUPFAM" id="SSF55785">
    <property type="entry name" value="PYP-like sensor domain (PAS domain)"/>
    <property type="match status" value="2"/>
</dbReference>
<dbReference type="InterPro" id="IPR036890">
    <property type="entry name" value="HATPase_C_sf"/>
</dbReference>
<feature type="domain" description="Histidine kinase" evidence="8">
    <location>
        <begin position="514"/>
        <end position="729"/>
    </location>
</feature>
<evidence type="ECO:0000259" key="10">
    <source>
        <dbReference type="PROSITE" id="PS50113"/>
    </source>
</evidence>
<dbReference type="Gene3D" id="3.30.450.40">
    <property type="match status" value="1"/>
</dbReference>
<dbReference type="PROSITE" id="PS50112">
    <property type="entry name" value="PAS"/>
    <property type="match status" value="1"/>
</dbReference>
<dbReference type="InterPro" id="IPR013656">
    <property type="entry name" value="PAS_4"/>
</dbReference>
<reference evidence="11 12" key="1">
    <citation type="submission" date="2016-11" db="EMBL/GenBank/DDBJ databases">
        <title>Draft Genome Sequences of Nine Cyanobacterial Strains from Diverse Habitats.</title>
        <authorList>
            <person name="Zhu T."/>
            <person name="Hou S."/>
            <person name="Lu X."/>
            <person name="Hess W.R."/>
        </authorList>
    </citation>
    <scope>NUCLEOTIDE SEQUENCE [LARGE SCALE GENOMIC DNA]</scope>
    <source>
        <strain evidence="11 12">5.2 s.c.1</strain>
    </source>
</reference>
<comment type="catalytic activity">
    <reaction evidence="1">
        <text>ATP + protein L-histidine = ADP + protein N-phospho-L-histidine.</text>
        <dbReference type="EC" id="2.7.13.3"/>
    </reaction>
</comment>
<dbReference type="EC" id="2.7.13.3" evidence="2"/>
<feature type="domain" description="PAC" evidence="10">
    <location>
        <begin position="444"/>
        <end position="496"/>
    </location>
</feature>
<feature type="coiled-coil region" evidence="7">
    <location>
        <begin position="50"/>
        <end position="84"/>
    </location>
</feature>
<dbReference type="PROSITE" id="PS50109">
    <property type="entry name" value="HIS_KIN"/>
    <property type="match status" value="1"/>
</dbReference>
<dbReference type="SUPFAM" id="SSF55874">
    <property type="entry name" value="ATPase domain of HSP90 chaperone/DNA topoisomerase II/histidine kinase"/>
    <property type="match status" value="1"/>
</dbReference>
<dbReference type="AlphaFoldDB" id="A0A1U7HZF0"/>
<dbReference type="Pfam" id="PF02518">
    <property type="entry name" value="HATPase_c"/>
    <property type="match status" value="1"/>
</dbReference>
<evidence type="ECO:0000313" key="12">
    <source>
        <dbReference type="Proteomes" id="UP000185984"/>
    </source>
</evidence>
<dbReference type="FunFam" id="3.30.565.10:FF:000006">
    <property type="entry name" value="Sensor histidine kinase WalK"/>
    <property type="match status" value="1"/>
</dbReference>
<evidence type="ECO:0000259" key="9">
    <source>
        <dbReference type="PROSITE" id="PS50112"/>
    </source>
</evidence>
<comment type="caution">
    <text evidence="11">The sequence shown here is derived from an EMBL/GenBank/DDBJ whole genome shotgun (WGS) entry which is preliminary data.</text>
</comment>
<dbReference type="InterPro" id="IPR036097">
    <property type="entry name" value="HisK_dim/P_sf"/>
</dbReference>
<dbReference type="Gene3D" id="1.10.287.130">
    <property type="match status" value="1"/>
</dbReference>
<dbReference type="InterPro" id="IPR000014">
    <property type="entry name" value="PAS"/>
</dbReference>
<sequence length="729" mass="82676">MIVDRDKSLNQHNQLATQCSLADSQSHTNPCHSHFIATTQTSVNCNDITIEKCILELEKANKQLQAENIDLRRAEKEVLFLQRMTQAISEAIDFHSALGIALRKVCEFTGWKFGEAWIPKTNINVLEYSPAWYGVSPELEKFRTLSEKFAFSLGVGIPGRVWESKHPEWIQDVSSTSAEICQRHQVVKEVGFKAGVGIPIINRNEVLAVLVFFMFEAYEEDRRLVEIISTVAIQLGSLIQHKQAEEALRSSVATNRALINALPDLLLRINKEGYFVNFKAAKNESLIIPDNNFVGKHLCEVLSSEIALPAMACIEQALATGEIQIFESQAYVDNLLRYYEFRIVVSAENEVMAIVRDITETKLFLELLQQQERQLKAILNNIPGSAWLKDSESRYIAVNEPLLRLFNKKLEDVIGRTDYDLFPADLAQKCIDDDREVLATGQRKYFEEFSLASDGSEVWFETIKTPIYNENNEIIGTTGIAYDITERKRIERDTFNALKKERELSELKSRFVTMTSHEFRTPLATILSSAELLEYYSHKWSDEKKLNHLYKIQSAVNHMTSLLNDVLLIGKAEAGKLEFNPQPFDLIIFCSSLVEELQISTTKHQIIFQAQEQRLLLRLDEKLLRHILTNLLSNAIKYSPQGGVIHFDLIPRTDEVIFVIQDEGIGIPKSEQEQLFNSFHRASNVGIISGTGLGLAIVKKSVDLHRGKIVVDSEVNVGTTFTVTIPLNN</sequence>
<dbReference type="CDD" id="cd00075">
    <property type="entry name" value="HATPase"/>
    <property type="match status" value="1"/>
</dbReference>
<dbReference type="InterPro" id="IPR003018">
    <property type="entry name" value="GAF"/>
</dbReference>
<evidence type="ECO:0000256" key="6">
    <source>
        <dbReference type="ARBA" id="ARBA00023012"/>
    </source>
</evidence>
<dbReference type="InterPro" id="IPR004358">
    <property type="entry name" value="Sig_transdc_His_kin-like_C"/>
</dbReference>
<evidence type="ECO:0000256" key="7">
    <source>
        <dbReference type="SAM" id="Coils"/>
    </source>
</evidence>
<dbReference type="Gene3D" id="3.30.450.20">
    <property type="entry name" value="PAS domain"/>
    <property type="match status" value="2"/>
</dbReference>
<evidence type="ECO:0000256" key="4">
    <source>
        <dbReference type="ARBA" id="ARBA00022679"/>
    </source>
</evidence>
<keyword evidence="6" id="KW-0902">Two-component regulatory system</keyword>
<dbReference type="OrthoDB" id="509491at2"/>
<dbReference type="CDD" id="cd00130">
    <property type="entry name" value="PAS"/>
    <property type="match status" value="1"/>
</dbReference>
<dbReference type="InterPro" id="IPR050736">
    <property type="entry name" value="Sensor_HK_Regulatory"/>
</dbReference>
<dbReference type="InterPro" id="IPR003661">
    <property type="entry name" value="HisK_dim/P_dom"/>
</dbReference>
<name>A0A1U7HZF0_9CHRO</name>
<protein>
    <recommendedName>
        <fullName evidence="2">histidine kinase</fullName>
        <ecNumber evidence="2">2.7.13.3</ecNumber>
    </recommendedName>
</protein>
<evidence type="ECO:0000256" key="2">
    <source>
        <dbReference type="ARBA" id="ARBA00012438"/>
    </source>
</evidence>